<protein>
    <submittedName>
        <fullName evidence="6 7">Kinesin-related protein 6</fullName>
    </submittedName>
</protein>
<feature type="domain" description="BESS" evidence="4">
    <location>
        <begin position="358"/>
        <end position="397"/>
    </location>
</feature>
<feature type="compositionally biased region" description="Low complexity" evidence="2">
    <location>
        <begin position="405"/>
        <end position="418"/>
    </location>
</feature>
<dbReference type="PROSITE" id="PS51031">
    <property type="entry name" value="BESS"/>
    <property type="match status" value="1"/>
</dbReference>
<dbReference type="OMA" id="DSMQNFI"/>
<dbReference type="PANTHER" id="PTHR12243">
    <property type="entry name" value="MADF DOMAIN TRANSCRIPTION FACTOR"/>
    <property type="match status" value="1"/>
</dbReference>
<feature type="region of interest" description="Disordered" evidence="2">
    <location>
        <begin position="249"/>
        <end position="270"/>
    </location>
</feature>
<dbReference type="Proteomes" id="UP000504633">
    <property type="component" value="Unplaced"/>
</dbReference>
<dbReference type="RefSeq" id="XP_023177465.2">
    <property type="nucleotide sequence ID" value="XM_023321697.2"/>
</dbReference>
<comment type="subcellular location">
    <subcellularLocation>
        <location evidence="1">Nucleus</location>
    </subcellularLocation>
</comment>
<feature type="region of interest" description="Disordered" evidence="2">
    <location>
        <begin position="1"/>
        <end position="62"/>
    </location>
</feature>
<feature type="region of interest" description="Disordered" evidence="2">
    <location>
        <begin position="402"/>
        <end position="451"/>
    </location>
</feature>
<evidence type="ECO:0000313" key="5">
    <source>
        <dbReference type="Proteomes" id="UP000504633"/>
    </source>
</evidence>
<evidence type="ECO:0000313" key="7">
    <source>
        <dbReference type="RefSeq" id="XP_023177465.2"/>
    </source>
</evidence>
<dbReference type="GO" id="GO:0003677">
    <property type="term" value="F:DNA binding"/>
    <property type="evidence" value="ECO:0007669"/>
    <property type="project" value="InterPro"/>
</dbReference>
<accession>A0A6J1MAM9</accession>
<evidence type="ECO:0000313" key="6">
    <source>
        <dbReference type="RefSeq" id="XP_023177464.2"/>
    </source>
</evidence>
<dbReference type="SMART" id="SM00595">
    <property type="entry name" value="MADF"/>
    <property type="match status" value="1"/>
</dbReference>
<dbReference type="RefSeq" id="XP_023177464.2">
    <property type="nucleotide sequence ID" value="XM_023321696.2"/>
</dbReference>
<dbReference type="KEGG" id="dhe:111603881"/>
<organism evidence="5 7">
    <name type="scientific">Drosophila hydei</name>
    <name type="common">Fruit fly</name>
    <dbReference type="NCBI Taxonomy" id="7224"/>
    <lineage>
        <taxon>Eukaryota</taxon>
        <taxon>Metazoa</taxon>
        <taxon>Ecdysozoa</taxon>
        <taxon>Arthropoda</taxon>
        <taxon>Hexapoda</taxon>
        <taxon>Insecta</taxon>
        <taxon>Pterygota</taxon>
        <taxon>Neoptera</taxon>
        <taxon>Endopterygota</taxon>
        <taxon>Diptera</taxon>
        <taxon>Brachycera</taxon>
        <taxon>Muscomorpha</taxon>
        <taxon>Ephydroidea</taxon>
        <taxon>Drosophilidae</taxon>
        <taxon>Drosophila</taxon>
    </lineage>
</organism>
<gene>
    <name evidence="6 7" type="primary">LOC111603881</name>
</gene>
<feature type="compositionally biased region" description="Low complexity" evidence="2">
    <location>
        <begin position="1"/>
        <end position="37"/>
    </location>
</feature>
<feature type="compositionally biased region" description="Gly residues" evidence="2">
    <location>
        <begin position="419"/>
        <end position="429"/>
    </location>
</feature>
<sequence length="451" mass="49824">MTTSTPNSTATASNNTSTSSSTSTSNSNNNNNNDNNNRQGDSERATSAAATLYSSNSPTATSAAIGSTNRVMQADEDFNIRFVNLVRTHRCLYDKKVPEYRNRDNQEKAWALISKETRESVIHCKERWRNLRACLSRYIKQQSGSEPQHKPYYLTEHMAFLLPFLKSTRNSMDGNTSLASLYQFSQQHLQLQQQHQHQQEHLYCHNNNNNIAFSESLDLKQSLSENDDEETIDAFDPAIAATLGLQRAAPTPGSNVLAAPRSPAHSETASANSLQNFIPDVQLAESGQNLIYNDAPSTPLHHQMQHAHNHVLHQHHLQQQQHQQQAAHFEPCSAKRIKTECDATGSGVAYFGGLSATEHTDMEFFRSILPDLAALTPQQRRKFKIGILELIDEVVERYPSQERLNGGVPNGSASSAAAGAGGGGVGSGSAGNSTAVRYQRRNSGREYKYKI</sequence>
<dbReference type="InterPro" id="IPR004210">
    <property type="entry name" value="BESS_motif"/>
</dbReference>
<evidence type="ECO:0000256" key="2">
    <source>
        <dbReference type="SAM" id="MobiDB-lite"/>
    </source>
</evidence>
<keyword evidence="5" id="KW-1185">Reference proteome</keyword>
<name>A0A6J1MAM9_DROHY</name>
<dbReference type="GO" id="GO:0005634">
    <property type="term" value="C:nucleus"/>
    <property type="evidence" value="ECO:0007669"/>
    <property type="project" value="UniProtKB-SubCell"/>
</dbReference>
<dbReference type="AlphaFoldDB" id="A0A6J1MAM9"/>
<dbReference type="PROSITE" id="PS51029">
    <property type="entry name" value="MADF"/>
    <property type="match status" value="1"/>
</dbReference>
<dbReference type="GO" id="GO:0006357">
    <property type="term" value="P:regulation of transcription by RNA polymerase II"/>
    <property type="evidence" value="ECO:0007669"/>
    <property type="project" value="TreeGrafter"/>
</dbReference>
<dbReference type="GeneID" id="111603881"/>
<feature type="domain" description="MADF" evidence="3">
    <location>
        <begin position="81"/>
        <end position="166"/>
    </location>
</feature>
<dbReference type="InterPro" id="IPR039353">
    <property type="entry name" value="TF_Adf1"/>
</dbReference>
<dbReference type="OrthoDB" id="6147983at2759"/>
<dbReference type="PANTHER" id="PTHR12243:SF60">
    <property type="entry name" value="SI:CH211-15D5.12-RELATED"/>
    <property type="match status" value="1"/>
</dbReference>
<dbReference type="Pfam" id="PF10545">
    <property type="entry name" value="MADF_DNA_bdg"/>
    <property type="match status" value="1"/>
</dbReference>
<dbReference type="GO" id="GO:0005667">
    <property type="term" value="C:transcription regulator complex"/>
    <property type="evidence" value="ECO:0007669"/>
    <property type="project" value="TreeGrafter"/>
</dbReference>
<evidence type="ECO:0000259" key="3">
    <source>
        <dbReference type="PROSITE" id="PS51029"/>
    </source>
</evidence>
<evidence type="ECO:0000256" key="1">
    <source>
        <dbReference type="PROSITE-ProRule" id="PRU00371"/>
    </source>
</evidence>
<proteinExistence type="predicted"/>
<keyword evidence="1" id="KW-0539">Nucleus</keyword>
<dbReference type="InterPro" id="IPR006578">
    <property type="entry name" value="MADF-dom"/>
</dbReference>
<feature type="compositionally biased region" description="Polar residues" evidence="2">
    <location>
        <begin position="48"/>
        <end position="62"/>
    </location>
</feature>
<reference evidence="6 7" key="1">
    <citation type="submission" date="2025-04" db="UniProtKB">
        <authorList>
            <consortium name="RefSeq"/>
        </authorList>
    </citation>
    <scope>IDENTIFICATION</scope>
    <source>
        <strain evidence="6 7">15085-1641.00</strain>
        <tissue evidence="6 7">Whole body</tissue>
    </source>
</reference>
<evidence type="ECO:0000259" key="4">
    <source>
        <dbReference type="PROSITE" id="PS51031"/>
    </source>
</evidence>
<dbReference type="Pfam" id="PF02944">
    <property type="entry name" value="BESS"/>
    <property type="match status" value="1"/>
</dbReference>